<name>A0AAP3E378_9EURY</name>
<organism evidence="1 2">
    <name type="scientific">Natronoglomus mannanivorans</name>
    <dbReference type="NCBI Taxonomy" id="2979990"/>
    <lineage>
        <taxon>Archaea</taxon>
        <taxon>Methanobacteriati</taxon>
        <taxon>Methanobacteriota</taxon>
        <taxon>Stenosarchaea group</taxon>
        <taxon>Halobacteria</taxon>
        <taxon>Halobacteriales</taxon>
        <taxon>Natrialbaceae</taxon>
        <taxon>Natronoglomus</taxon>
    </lineage>
</organism>
<dbReference type="Proteomes" id="UP001321018">
    <property type="component" value="Unassembled WGS sequence"/>
</dbReference>
<evidence type="ECO:0000313" key="2">
    <source>
        <dbReference type="Proteomes" id="UP001321018"/>
    </source>
</evidence>
<reference evidence="1" key="1">
    <citation type="submission" date="2022-09" db="EMBL/GenBank/DDBJ databases">
        <title>Enrichment on poylsaccharides allowed isolation of novel metabolic and taxonomic groups of Haloarchaea.</title>
        <authorList>
            <person name="Sorokin D.Y."/>
            <person name="Elcheninov A.G."/>
            <person name="Khizhniak T.V."/>
            <person name="Kolganova T.V."/>
            <person name="Kublanov I.V."/>
        </authorList>
    </citation>
    <scope>NUCLEOTIDE SEQUENCE</scope>
    <source>
        <strain evidence="1">AArc-xg1-1</strain>
    </source>
</reference>
<proteinExistence type="predicted"/>
<sequence>MTTSDTPYGIPAGAGAVLEQLMWREDWTTDASPEIVCSDLRGDFAPEWPIEFSQECAFVSANDPKLRADGGRDQQAFLGDDEHFCDICERPFDKIDDLANHVCRPVRADVPMIRVGNTIIGPDPHFVETRGDRQ</sequence>
<dbReference type="AlphaFoldDB" id="A0AAP3E378"/>
<comment type="caution">
    <text evidence="1">The sequence shown here is derived from an EMBL/GenBank/DDBJ whole genome shotgun (WGS) entry which is preliminary data.</text>
</comment>
<evidence type="ECO:0000313" key="1">
    <source>
        <dbReference type="EMBL" id="MCU4743436.1"/>
    </source>
</evidence>
<accession>A0AAP3E378</accession>
<protein>
    <recommendedName>
        <fullName evidence="3">C2H2-type domain-containing protein</fullName>
    </recommendedName>
</protein>
<evidence type="ECO:0008006" key="3">
    <source>
        <dbReference type="Google" id="ProtNLM"/>
    </source>
</evidence>
<dbReference type="EMBL" id="JAOPKA010000015">
    <property type="protein sequence ID" value="MCU4743436.1"/>
    <property type="molecule type" value="Genomic_DNA"/>
</dbReference>
<gene>
    <name evidence="1" type="ORF">OB960_18785</name>
</gene>
<dbReference type="RefSeq" id="WP_338005255.1">
    <property type="nucleotide sequence ID" value="NZ_JAOPKA010000015.1"/>
</dbReference>